<dbReference type="NCBIfam" id="TIGR01198">
    <property type="entry name" value="pgl"/>
    <property type="match status" value="1"/>
</dbReference>
<protein>
    <recommendedName>
        <fullName evidence="4 6">6-phosphogluconolactonase</fullName>
        <shortName evidence="6">6PGL</shortName>
        <ecNumber evidence="4 6">3.1.1.31</ecNumber>
    </recommendedName>
</protein>
<dbReference type="InterPro" id="IPR005900">
    <property type="entry name" value="6-phosphogluconolactonase_DevB"/>
</dbReference>
<dbReference type="Gene3D" id="3.40.50.1360">
    <property type="match status" value="1"/>
</dbReference>
<dbReference type="FunFam" id="3.40.50.1360:FF:000005">
    <property type="entry name" value="6-phosphogluconolactonase"/>
    <property type="match status" value="1"/>
</dbReference>
<evidence type="ECO:0000313" key="8">
    <source>
        <dbReference type="EMBL" id="KAG0142332.1"/>
    </source>
</evidence>
<sequence length="260" mass="28704">MAAPSNTPNPPILYALPKDTVARSLGDFVIKAQDEAIAKRSKFILAVSGGSLAQTLVSGLTGRDEVQWDKWVVFFADERAVPLDHEESNYRLVHEGLFSKVPISSENIHPISADLINDPEELSHDYEKQLMNEFVGKNTVAFPRFDLILLGTGPDGHTCSLFPSHALLSEDSAWVAWLDDSPKPPPTRITLTYPVLNHAHKVAFVAVGESKKEILHKVLDQPHLGLPASMVKPLPPGQVYWFVDESAASETQYTKSVFKL</sequence>
<dbReference type="InterPro" id="IPR006148">
    <property type="entry name" value="Glc/Gal-6P_isomerase"/>
</dbReference>
<dbReference type="SUPFAM" id="SSF100950">
    <property type="entry name" value="NagB/RpiA/CoA transferase-like"/>
    <property type="match status" value="1"/>
</dbReference>
<dbReference type="GO" id="GO:0005975">
    <property type="term" value="P:carbohydrate metabolic process"/>
    <property type="evidence" value="ECO:0007669"/>
    <property type="project" value="UniProtKB-UniRule"/>
</dbReference>
<dbReference type="CDD" id="cd01400">
    <property type="entry name" value="6PGL"/>
    <property type="match status" value="1"/>
</dbReference>
<name>A0A9P6NB28_9BASI</name>
<dbReference type="OrthoDB" id="432544at2759"/>
<evidence type="ECO:0000256" key="1">
    <source>
        <dbReference type="ARBA" id="ARBA00000832"/>
    </source>
</evidence>
<reference evidence="8" key="1">
    <citation type="submission" date="2013-11" db="EMBL/GenBank/DDBJ databases">
        <title>Genome sequence of the fusiform rust pathogen reveals effectors for host alternation and coevolution with pine.</title>
        <authorList>
            <consortium name="DOE Joint Genome Institute"/>
            <person name="Smith K."/>
            <person name="Pendleton A."/>
            <person name="Kubisiak T."/>
            <person name="Anderson C."/>
            <person name="Salamov A."/>
            <person name="Aerts A."/>
            <person name="Riley R."/>
            <person name="Clum A."/>
            <person name="Lindquist E."/>
            <person name="Ence D."/>
            <person name="Campbell M."/>
            <person name="Kronenberg Z."/>
            <person name="Feau N."/>
            <person name="Dhillon B."/>
            <person name="Hamelin R."/>
            <person name="Burleigh J."/>
            <person name="Smith J."/>
            <person name="Yandell M."/>
            <person name="Nelson C."/>
            <person name="Grigoriev I."/>
            <person name="Davis J."/>
        </authorList>
    </citation>
    <scope>NUCLEOTIDE SEQUENCE</scope>
    <source>
        <strain evidence="8">G11</strain>
    </source>
</reference>
<evidence type="ECO:0000256" key="3">
    <source>
        <dbReference type="ARBA" id="ARBA00010662"/>
    </source>
</evidence>
<organism evidence="8 9">
    <name type="scientific">Cronartium quercuum f. sp. fusiforme G11</name>
    <dbReference type="NCBI Taxonomy" id="708437"/>
    <lineage>
        <taxon>Eukaryota</taxon>
        <taxon>Fungi</taxon>
        <taxon>Dikarya</taxon>
        <taxon>Basidiomycota</taxon>
        <taxon>Pucciniomycotina</taxon>
        <taxon>Pucciniomycetes</taxon>
        <taxon>Pucciniales</taxon>
        <taxon>Coleosporiaceae</taxon>
        <taxon>Cronartium</taxon>
    </lineage>
</organism>
<dbReference type="AlphaFoldDB" id="A0A9P6NB28"/>
<feature type="domain" description="Glucosamine/galactosamine-6-phosphate isomerase" evidence="7">
    <location>
        <begin position="18"/>
        <end position="241"/>
    </location>
</feature>
<dbReference type="GO" id="GO:0006098">
    <property type="term" value="P:pentose-phosphate shunt"/>
    <property type="evidence" value="ECO:0007669"/>
    <property type="project" value="InterPro"/>
</dbReference>
<dbReference type="Pfam" id="PF01182">
    <property type="entry name" value="Glucosamine_iso"/>
    <property type="match status" value="1"/>
</dbReference>
<comment type="similarity">
    <text evidence="3 6">Belongs to the glucosamine/galactosamine-6-phosphate isomerase family. 6-phosphogluconolactonase subfamily.</text>
</comment>
<gene>
    <name evidence="8" type="ORF">CROQUDRAFT_662628</name>
</gene>
<evidence type="ECO:0000259" key="7">
    <source>
        <dbReference type="Pfam" id="PF01182"/>
    </source>
</evidence>
<keyword evidence="9" id="KW-1185">Reference proteome</keyword>
<comment type="caution">
    <text evidence="8">The sequence shown here is derived from an EMBL/GenBank/DDBJ whole genome shotgun (WGS) entry which is preliminary data.</text>
</comment>
<dbReference type="EMBL" id="MU167351">
    <property type="protein sequence ID" value="KAG0142332.1"/>
    <property type="molecule type" value="Genomic_DNA"/>
</dbReference>
<dbReference type="InterPro" id="IPR039104">
    <property type="entry name" value="6PGL"/>
</dbReference>
<evidence type="ECO:0000313" key="9">
    <source>
        <dbReference type="Proteomes" id="UP000886653"/>
    </source>
</evidence>
<dbReference type="Proteomes" id="UP000886653">
    <property type="component" value="Unassembled WGS sequence"/>
</dbReference>
<dbReference type="InterPro" id="IPR037171">
    <property type="entry name" value="NagB/RpiA_transferase-like"/>
</dbReference>
<accession>A0A9P6NB28</accession>
<evidence type="ECO:0000256" key="6">
    <source>
        <dbReference type="RuleBase" id="RU365095"/>
    </source>
</evidence>
<keyword evidence="5 6" id="KW-0378">Hydrolase</keyword>
<comment type="catalytic activity">
    <reaction evidence="1 6">
        <text>6-phospho-D-glucono-1,5-lactone + H2O = 6-phospho-D-gluconate + H(+)</text>
        <dbReference type="Rhea" id="RHEA:12556"/>
        <dbReference type="ChEBI" id="CHEBI:15377"/>
        <dbReference type="ChEBI" id="CHEBI:15378"/>
        <dbReference type="ChEBI" id="CHEBI:57955"/>
        <dbReference type="ChEBI" id="CHEBI:58759"/>
        <dbReference type="EC" id="3.1.1.31"/>
    </reaction>
</comment>
<dbReference type="PANTHER" id="PTHR11054:SF0">
    <property type="entry name" value="6-PHOSPHOGLUCONOLACTONASE"/>
    <property type="match status" value="1"/>
</dbReference>
<dbReference type="PANTHER" id="PTHR11054">
    <property type="entry name" value="6-PHOSPHOGLUCONOLACTONASE"/>
    <property type="match status" value="1"/>
</dbReference>
<evidence type="ECO:0000256" key="4">
    <source>
        <dbReference type="ARBA" id="ARBA00013198"/>
    </source>
</evidence>
<proteinExistence type="inferred from homology"/>
<dbReference type="EC" id="3.1.1.31" evidence="4 6"/>
<evidence type="ECO:0000256" key="2">
    <source>
        <dbReference type="ARBA" id="ARBA00004961"/>
    </source>
</evidence>
<comment type="pathway">
    <text evidence="2 6">Carbohydrate degradation; pentose phosphate pathway; D-ribulose 5-phosphate from D-glucose 6-phosphate (oxidative stage): step 2/3.</text>
</comment>
<dbReference type="GO" id="GO:0017057">
    <property type="term" value="F:6-phosphogluconolactonase activity"/>
    <property type="evidence" value="ECO:0007669"/>
    <property type="project" value="UniProtKB-UniRule"/>
</dbReference>
<comment type="function">
    <text evidence="6">Hydrolysis of 6-phosphogluconolactone to 6-phosphogluconate.</text>
</comment>
<evidence type="ECO:0000256" key="5">
    <source>
        <dbReference type="ARBA" id="ARBA00022801"/>
    </source>
</evidence>